<keyword evidence="6" id="KW-0175">Coiled coil</keyword>
<dbReference type="Proteomes" id="UP000789595">
    <property type="component" value="Unassembled WGS sequence"/>
</dbReference>
<evidence type="ECO:0000256" key="6">
    <source>
        <dbReference type="SAM" id="Coils"/>
    </source>
</evidence>
<feature type="domain" description="Tubulin/FtsZ GTPase" evidence="7">
    <location>
        <begin position="35"/>
        <end position="240"/>
    </location>
</feature>
<accession>A0A8J2X466</accession>
<organism evidence="8 9">
    <name type="scientific">Pelagomonas calceolata</name>
    <dbReference type="NCBI Taxonomy" id="35677"/>
    <lineage>
        <taxon>Eukaryota</taxon>
        <taxon>Sar</taxon>
        <taxon>Stramenopiles</taxon>
        <taxon>Ochrophyta</taxon>
        <taxon>Pelagophyceae</taxon>
        <taxon>Pelagomonadales</taxon>
        <taxon>Pelagomonadaceae</taxon>
        <taxon>Pelagomonas</taxon>
    </lineage>
</organism>
<dbReference type="SUPFAM" id="SSF55307">
    <property type="entry name" value="Tubulin C-terminal domain-like"/>
    <property type="match status" value="1"/>
</dbReference>
<reference evidence="8" key="1">
    <citation type="submission" date="2021-11" db="EMBL/GenBank/DDBJ databases">
        <authorList>
            <consortium name="Genoscope - CEA"/>
            <person name="William W."/>
        </authorList>
    </citation>
    <scope>NUCLEOTIDE SEQUENCE</scope>
</reference>
<dbReference type="GO" id="GO:0007017">
    <property type="term" value="P:microtubule-based process"/>
    <property type="evidence" value="ECO:0007669"/>
    <property type="project" value="InterPro"/>
</dbReference>
<dbReference type="AlphaFoldDB" id="A0A8J2X466"/>
<dbReference type="SUPFAM" id="SSF52490">
    <property type="entry name" value="Tubulin nucleotide-binding domain-like"/>
    <property type="match status" value="1"/>
</dbReference>
<name>A0A8J2X466_9STRA</name>
<keyword evidence="9" id="KW-1185">Reference proteome</keyword>
<dbReference type="Pfam" id="PF00091">
    <property type="entry name" value="Tubulin"/>
    <property type="match status" value="1"/>
</dbReference>
<evidence type="ECO:0000259" key="7">
    <source>
        <dbReference type="SMART" id="SM00864"/>
    </source>
</evidence>
<evidence type="ECO:0000256" key="5">
    <source>
        <dbReference type="RuleBase" id="RU000352"/>
    </source>
</evidence>
<comment type="caution">
    <text evidence="8">The sequence shown here is derived from an EMBL/GenBank/DDBJ whole genome shotgun (WGS) entry which is preliminary data.</text>
</comment>
<protein>
    <recommendedName>
        <fullName evidence="7">Tubulin/FtsZ GTPase domain-containing protein</fullName>
    </recommendedName>
</protein>
<dbReference type="InterPro" id="IPR008280">
    <property type="entry name" value="Tub_FtsZ_C"/>
</dbReference>
<dbReference type="InterPro" id="IPR017975">
    <property type="entry name" value="Tubulin_CS"/>
</dbReference>
<evidence type="ECO:0000256" key="4">
    <source>
        <dbReference type="ARBA" id="ARBA00023134"/>
    </source>
</evidence>
<feature type="coiled-coil region" evidence="6">
    <location>
        <begin position="400"/>
        <end position="427"/>
    </location>
</feature>
<dbReference type="Gene3D" id="3.40.50.1440">
    <property type="entry name" value="Tubulin/FtsZ, GTPase domain"/>
    <property type="match status" value="1"/>
</dbReference>
<dbReference type="PROSITE" id="PS00227">
    <property type="entry name" value="TUBULIN"/>
    <property type="match status" value="1"/>
</dbReference>
<proteinExistence type="inferred from homology"/>
<dbReference type="PRINTS" id="PR01161">
    <property type="entry name" value="TUBULIN"/>
</dbReference>
<sequence length="449" mass="48624">MPASCVTVQIGQCGTQLGACVLDRLNAEARHEADAAYFFRQGKSGERVARAVLVDTEPRVVGEVEGGDRDGCRWVYGAANRVLCDAGLRGCANNWAKGFSSEKEGVNRAADVVRREMERSDRVDALLSFAAGAGGTGSGLGCAFHSCFSDDNPKIRPLHCVVLPDRQGDVAVGSYNATLTLNHLSKDAKRRGGGLCLLSNELSKQMCTNVFRIDRPTFDQLNDVFATLLAGNLLPYAIEGQRKGLGYTLSHCCAGRLRYVTPYAAPLYERAQNAAFDQNLWPGVCGELTRRAKLLAEPILRADEKPPLDRPPPARAWVCAGLVVGRGADATQMEESRFARDIRIPKGAPGLKFGTSQNACRTAPRSCYFLANSSSVLPILRHVESRCSAMLEYRAYVHHYERYGTTAEDLEKALASLRAQIADYDGLAPVPEPPVAAMASLSLPPPPPR</sequence>
<dbReference type="SMART" id="SM00864">
    <property type="entry name" value="Tubulin"/>
    <property type="match status" value="1"/>
</dbReference>
<dbReference type="InterPro" id="IPR003008">
    <property type="entry name" value="Tubulin_FtsZ_GTPase"/>
</dbReference>
<keyword evidence="4 5" id="KW-0342">GTP-binding</keyword>
<keyword evidence="3 5" id="KW-0547">Nucleotide-binding</keyword>
<evidence type="ECO:0000256" key="3">
    <source>
        <dbReference type="ARBA" id="ARBA00022741"/>
    </source>
</evidence>
<dbReference type="GO" id="GO:0005874">
    <property type="term" value="C:microtubule"/>
    <property type="evidence" value="ECO:0007669"/>
    <property type="project" value="UniProtKB-KW"/>
</dbReference>
<keyword evidence="2 5" id="KW-0493">Microtubule</keyword>
<dbReference type="InterPro" id="IPR000217">
    <property type="entry name" value="Tubulin"/>
</dbReference>
<dbReference type="GO" id="GO:0005525">
    <property type="term" value="F:GTP binding"/>
    <property type="evidence" value="ECO:0007669"/>
    <property type="project" value="UniProtKB-UniRule"/>
</dbReference>
<comment type="similarity">
    <text evidence="1 5">Belongs to the tubulin family.</text>
</comment>
<evidence type="ECO:0000313" key="9">
    <source>
        <dbReference type="Proteomes" id="UP000789595"/>
    </source>
</evidence>
<evidence type="ECO:0000256" key="2">
    <source>
        <dbReference type="ARBA" id="ARBA00022701"/>
    </source>
</evidence>
<evidence type="ECO:0000313" key="8">
    <source>
        <dbReference type="EMBL" id="CAH0379833.1"/>
    </source>
</evidence>
<dbReference type="OrthoDB" id="10250004at2759"/>
<evidence type="ECO:0000256" key="1">
    <source>
        <dbReference type="ARBA" id="ARBA00009636"/>
    </source>
</evidence>
<dbReference type="PANTHER" id="PTHR11588">
    <property type="entry name" value="TUBULIN"/>
    <property type="match status" value="1"/>
</dbReference>
<dbReference type="InterPro" id="IPR036525">
    <property type="entry name" value="Tubulin/FtsZ_GTPase_sf"/>
</dbReference>
<dbReference type="EMBL" id="CAKKNE010000006">
    <property type="protein sequence ID" value="CAH0379833.1"/>
    <property type="molecule type" value="Genomic_DNA"/>
</dbReference>
<gene>
    <name evidence="8" type="ORF">PECAL_6P14710</name>
</gene>